<dbReference type="KEGG" id="pda:108511537"/>
<accession>A0A8B7MW08</accession>
<reference evidence="2" key="1">
    <citation type="journal article" date="2019" name="Nat. Commun.">
        <title>Genome-wide association mapping of date palm fruit traits.</title>
        <authorList>
            <person name="Hazzouri K.M."/>
            <person name="Gros-Balthazard M."/>
            <person name="Flowers J.M."/>
            <person name="Copetti D."/>
            <person name="Lemansour A."/>
            <person name="Lebrun M."/>
            <person name="Masmoudi K."/>
            <person name="Ferrand S."/>
            <person name="Dhar M.I."/>
            <person name="Fresquez Z.A."/>
            <person name="Rosas U."/>
            <person name="Zhang J."/>
            <person name="Talag J."/>
            <person name="Lee S."/>
            <person name="Kudrna D."/>
            <person name="Powell R.F."/>
            <person name="Leitch I.J."/>
            <person name="Krueger R.R."/>
            <person name="Wing R.A."/>
            <person name="Amiri K.M.A."/>
            <person name="Purugganan M.D."/>
        </authorList>
    </citation>
    <scope>NUCLEOTIDE SEQUENCE [LARGE SCALE GENOMIC DNA]</scope>
    <source>
        <strain evidence="2">cv. Khalas</strain>
    </source>
</reference>
<dbReference type="PANTHER" id="PTHR11439:SF498">
    <property type="entry name" value="DNAK FAMILY PROTEIN"/>
    <property type="match status" value="1"/>
</dbReference>
<keyword evidence="2" id="KW-1185">Reference proteome</keyword>
<dbReference type="Pfam" id="PF07727">
    <property type="entry name" value="RVT_2"/>
    <property type="match status" value="1"/>
</dbReference>
<dbReference type="GeneID" id="108511537"/>
<sequence length="248" mass="28258">MNLPPGYEQQGEKGKRMRNGCSYTAILVYMDDIIIDGSDIVYTNHLKQVLDAQFKLKDLGTSKFFLGLEIARSSYGISICQRKYALEVLEDAGYLGSKPTRCPMMQNLKLSQFEGESIEDPAVYRRLIGRLLYLTITRSDLNYSVQVLSQFLDSPKQPHLEAAYPVLRYLKATPGQWLFFPSKSELYLKAFCDADWAACSDTRRSVIGFCVFLGELLISWRSKKQRIVSRSPAEAEYRSMASTCYEIT</sequence>
<dbReference type="Proteomes" id="UP000228380">
    <property type="component" value="Chromosome 10"/>
</dbReference>
<organism evidence="2 3">
    <name type="scientific">Phoenix dactylifera</name>
    <name type="common">Date palm</name>
    <dbReference type="NCBI Taxonomy" id="42345"/>
    <lineage>
        <taxon>Eukaryota</taxon>
        <taxon>Viridiplantae</taxon>
        <taxon>Streptophyta</taxon>
        <taxon>Embryophyta</taxon>
        <taxon>Tracheophyta</taxon>
        <taxon>Spermatophyta</taxon>
        <taxon>Magnoliopsida</taxon>
        <taxon>Liliopsida</taxon>
        <taxon>Arecaceae</taxon>
        <taxon>Coryphoideae</taxon>
        <taxon>Phoeniceae</taxon>
        <taxon>Phoenix</taxon>
    </lineage>
</organism>
<proteinExistence type="predicted"/>
<gene>
    <name evidence="3" type="primary">LOC108511537</name>
</gene>
<dbReference type="OrthoDB" id="1919845at2759"/>
<dbReference type="InterPro" id="IPR013103">
    <property type="entry name" value="RVT_2"/>
</dbReference>
<name>A0A8B7MW08_PHODC</name>
<dbReference type="AlphaFoldDB" id="A0A8B7MW08"/>
<dbReference type="SUPFAM" id="SSF56672">
    <property type="entry name" value="DNA/RNA polymerases"/>
    <property type="match status" value="1"/>
</dbReference>
<evidence type="ECO:0000313" key="2">
    <source>
        <dbReference type="Proteomes" id="UP000228380"/>
    </source>
</evidence>
<protein>
    <submittedName>
        <fullName evidence="3">Uncharacterized mitochondrial protein AtMg00810-like</fullName>
    </submittedName>
</protein>
<evidence type="ECO:0000313" key="3">
    <source>
        <dbReference type="RefSeq" id="XP_017699921.2"/>
    </source>
</evidence>
<dbReference type="InterPro" id="IPR043502">
    <property type="entry name" value="DNA/RNA_pol_sf"/>
</dbReference>
<evidence type="ECO:0000259" key="1">
    <source>
        <dbReference type="Pfam" id="PF07727"/>
    </source>
</evidence>
<dbReference type="PANTHER" id="PTHR11439">
    <property type="entry name" value="GAG-POL-RELATED RETROTRANSPOSON"/>
    <property type="match status" value="1"/>
</dbReference>
<feature type="domain" description="Reverse transcriptase Ty1/copia-type" evidence="1">
    <location>
        <begin position="20"/>
        <end position="105"/>
    </location>
</feature>
<reference evidence="3" key="2">
    <citation type="submission" date="2025-08" db="UniProtKB">
        <authorList>
            <consortium name="RefSeq"/>
        </authorList>
    </citation>
    <scope>IDENTIFICATION</scope>
    <source>
        <tissue evidence="3">Young leaves</tissue>
    </source>
</reference>
<dbReference type="CDD" id="cd09272">
    <property type="entry name" value="RNase_HI_RT_Ty1"/>
    <property type="match status" value="1"/>
</dbReference>
<dbReference type="RefSeq" id="XP_017699921.2">
    <property type="nucleotide sequence ID" value="XM_017844432.2"/>
</dbReference>